<protein>
    <submittedName>
        <fullName evidence="2">Cucumisin-like</fullName>
    </submittedName>
</protein>
<reference evidence="2" key="1">
    <citation type="journal article" date="2023" name="Science">
        <title>Elucidation of the pathway for biosynthesis of saponin adjuvants from the soapbark tree.</title>
        <authorList>
            <person name="Reed J."/>
            <person name="Orme A."/>
            <person name="El-Demerdash A."/>
            <person name="Owen C."/>
            <person name="Martin L.B.B."/>
            <person name="Misra R.C."/>
            <person name="Kikuchi S."/>
            <person name="Rejzek M."/>
            <person name="Martin A.C."/>
            <person name="Harkess A."/>
            <person name="Leebens-Mack J."/>
            <person name="Louveau T."/>
            <person name="Stephenson M.J."/>
            <person name="Osbourn A."/>
        </authorList>
    </citation>
    <scope>NUCLEOTIDE SEQUENCE</scope>
    <source>
        <strain evidence="2">S10</strain>
    </source>
</reference>
<proteinExistence type="predicted"/>
<evidence type="ECO:0000259" key="1">
    <source>
        <dbReference type="Pfam" id="PF17766"/>
    </source>
</evidence>
<dbReference type="Gene3D" id="2.60.40.2310">
    <property type="match status" value="1"/>
</dbReference>
<dbReference type="AlphaFoldDB" id="A0AAD7PRV9"/>
<dbReference type="Proteomes" id="UP001163823">
    <property type="component" value="Chromosome 6"/>
</dbReference>
<sequence>MNEGFQSILTNGCTVNTVISRVFTRTVTNVGLPNSSYKATVTTVKGIEINVIPDVLSFTSLGQKLSFQVRILGKLTESMQTASFVWDDSNFQVRSPIVVFHYKLVQYLG</sequence>
<name>A0AAD7PRV9_QUISA</name>
<dbReference type="KEGG" id="qsa:O6P43_014383"/>
<dbReference type="InterPro" id="IPR041469">
    <property type="entry name" value="Subtilisin-like_FN3"/>
</dbReference>
<feature type="domain" description="Subtilisin-like protease fibronectin type-III" evidence="1">
    <location>
        <begin position="16"/>
        <end position="99"/>
    </location>
</feature>
<gene>
    <name evidence="2" type="ORF">O6P43_014383</name>
</gene>
<evidence type="ECO:0000313" key="2">
    <source>
        <dbReference type="EMBL" id="KAJ7964590.1"/>
    </source>
</evidence>
<evidence type="ECO:0000313" key="3">
    <source>
        <dbReference type="Proteomes" id="UP001163823"/>
    </source>
</evidence>
<comment type="caution">
    <text evidence="2">The sequence shown here is derived from an EMBL/GenBank/DDBJ whole genome shotgun (WGS) entry which is preliminary data.</text>
</comment>
<keyword evidence="3" id="KW-1185">Reference proteome</keyword>
<dbReference type="EMBL" id="JARAOO010000006">
    <property type="protein sequence ID" value="KAJ7964590.1"/>
    <property type="molecule type" value="Genomic_DNA"/>
</dbReference>
<organism evidence="2 3">
    <name type="scientific">Quillaja saponaria</name>
    <name type="common">Soap bark tree</name>
    <dbReference type="NCBI Taxonomy" id="32244"/>
    <lineage>
        <taxon>Eukaryota</taxon>
        <taxon>Viridiplantae</taxon>
        <taxon>Streptophyta</taxon>
        <taxon>Embryophyta</taxon>
        <taxon>Tracheophyta</taxon>
        <taxon>Spermatophyta</taxon>
        <taxon>Magnoliopsida</taxon>
        <taxon>eudicotyledons</taxon>
        <taxon>Gunneridae</taxon>
        <taxon>Pentapetalae</taxon>
        <taxon>rosids</taxon>
        <taxon>fabids</taxon>
        <taxon>Fabales</taxon>
        <taxon>Quillajaceae</taxon>
        <taxon>Quillaja</taxon>
    </lineage>
</organism>
<accession>A0AAD7PRV9</accession>
<dbReference type="Pfam" id="PF17766">
    <property type="entry name" value="fn3_6"/>
    <property type="match status" value="1"/>
</dbReference>